<feature type="signal peptide" evidence="2">
    <location>
        <begin position="1"/>
        <end position="18"/>
    </location>
</feature>
<dbReference type="Proteomes" id="UP001303760">
    <property type="component" value="Unassembled WGS sequence"/>
</dbReference>
<feature type="compositionally biased region" description="Pro residues" evidence="1">
    <location>
        <begin position="194"/>
        <end position="207"/>
    </location>
</feature>
<proteinExistence type="predicted"/>
<comment type="caution">
    <text evidence="3">The sequence shown here is derived from an EMBL/GenBank/DDBJ whole genome shotgun (WGS) entry which is preliminary data.</text>
</comment>
<feature type="region of interest" description="Disordered" evidence="1">
    <location>
        <begin position="33"/>
        <end position="55"/>
    </location>
</feature>
<reference evidence="3" key="1">
    <citation type="journal article" date="2023" name="Mol. Phylogenet. Evol.">
        <title>Genome-scale phylogeny and comparative genomics of the fungal order Sordariales.</title>
        <authorList>
            <person name="Hensen N."/>
            <person name="Bonometti L."/>
            <person name="Westerberg I."/>
            <person name="Brannstrom I.O."/>
            <person name="Guillou S."/>
            <person name="Cros-Aarteil S."/>
            <person name="Calhoun S."/>
            <person name="Haridas S."/>
            <person name="Kuo A."/>
            <person name="Mondo S."/>
            <person name="Pangilinan J."/>
            <person name="Riley R."/>
            <person name="LaButti K."/>
            <person name="Andreopoulos B."/>
            <person name="Lipzen A."/>
            <person name="Chen C."/>
            <person name="Yan M."/>
            <person name="Daum C."/>
            <person name="Ng V."/>
            <person name="Clum A."/>
            <person name="Steindorff A."/>
            <person name="Ohm R.A."/>
            <person name="Martin F."/>
            <person name="Silar P."/>
            <person name="Natvig D.O."/>
            <person name="Lalanne C."/>
            <person name="Gautier V."/>
            <person name="Ament-Velasquez S.L."/>
            <person name="Kruys A."/>
            <person name="Hutchinson M.I."/>
            <person name="Powell A.J."/>
            <person name="Barry K."/>
            <person name="Miller A.N."/>
            <person name="Grigoriev I.V."/>
            <person name="Debuchy R."/>
            <person name="Gladieux P."/>
            <person name="Hiltunen Thoren M."/>
            <person name="Johannesson H."/>
        </authorList>
    </citation>
    <scope>NUCLEOTIDE SEQUENCE</scope>
    <source>
        <strain evidence="3">CBS 532.94</strain>
    </source>
</reference>
<evidence type="ECO:0000256" key="2">
    <source>
        <dbReference type="SAM" id="SignalP"/>
    </source>
</evidence>
<feature type="region of interest" description="Disordered" evidence="1">
    <location>
        <begin position="173"/>
        <end position="207"/>
    </location>
</feature>
<accession>A0AAN7CBJ4</accession>
<feature type="compositionally biased region" description="Low complexity" evidence="1">
    <location>
        <begin position="42"/>
        <end position="55"/>
    </location>
</feature>
<dbReference type="AlphaFoldDB" id="A0AAN7CBJ4"/>
<evidence type="ECO:0000313" key="3">
    <source>
        <dbReference type="EMBL" id="KAK4238750.1"/>
    </source>
</evidence>
<organism evidence="3 4">
    <name type="scientific">Achaetomium macrosporum</name>
    <dbReference type="NCBI Taxonomy" id="79813"/>
    <lineage>
        <taxon>Eukaryota</taxon>
        <taxon>Fungi</taxon>
        <taxon>Dikarya</taxon>
        <taxon>Ascomycota</taxon>
        <taxon>Pezizomycotina</taxon>
        <taxon>Sordariomycetes</taxon>
        <taxon>Sordariomycetidae</taxon>
        <taxon>Sordariales</taxon>
        <taxon>Chaetomiaceae</taxon>
        <taxon>Achaetomium</taxon>
    </lineage>
</organism>
<dbReference type="EMBL" id="MU860084">
    <property type="protein sequence ID" value="KAK4238750.1"/>
    <property type="molecule type" value="Genomic_DNA"/>
</dbReference>
<evidence type="ECO:0000256" key="1">
    <source>
        <dbReference type="SAM" id="MobiDB-lite"/>
    </source>
</evidence>
<name>A0AAN7CBJ4_9PEZI</name>
<evidence type="ECO:0000313" key="4">
    <source>
        <dbReference type="Proteomes" id="UP001303760"/>
    </source>
</evidence>
<sequence length="207" mass="22166">MDLFRLLFLSAVLAPVSCSPVELHEPPKHWTVEGESPIGNEGITTPITAPTAGPGFPLTSAPSAVIGRREALNLDTPAGTVIFQPLPAKGCTTTVTETYGFPCEWNGTTTVYPTTTIQFRQVNCNGCDSIYVSKSYYYCPNQKINATRTMDIPSTYWSTICRPSTALGLRDQQQHMAAPTAVPEAGARQTAVPAPNPPLTALPTPNS</sequence>
<keyword evidence="2" id="KW-0732">Signal</keyword>
<reference evidence="3" key="2">
    <citation type="submission" date="2023-05" db="EMBL/GenBank/DDBJ databases">
        <authorList>
            <consortium name="Lawrence Berkeley National Laboratory"/>
            <person name="Steindorff A."/>
            <person name="Hensen N."/>
            <person name="Bonometti L."/>
            <person name="Westerberg I."/>
            <person name="Brannstrom I.O."/>
            <person name="Guillou S."/>
            <person name="Cros-Aarteil S."/>
            <person name="Calhoun S."/>
            <person name="Haridas S."/>
            <person name="Kuo A."/>
            <person name="Mondo S."/>
            <person name="Pangilinan J."/>
            <person name="Riley R."/>
            <person name="Labutti K."/>
            <person name="Andreopoulos B."/>
            <person name="Lipzen A."/>
            <person name="Chen C."/>
            <person name="Yanf M."/>
            <person name="Daum C."/>
            <person name="Ng V."/>
            <person name="Clum A."/>
            <person name="Ohm R."/>
            <person name="Martin F."/>
            <person name="Silar P."/>
            <person name="Natvig D."/>
            <person name="Lalanne C."/>
            <person name="Gautier V."/>
            <person name="Ament-Velasquez S.L."/>
            <person name="Kruys A."/>
            <person name="Hutchinson M.I."/>
            <person name="Powell A.J."/>
            <person name="Barry K."/>
            <person name="Miller A.N."/>
            <person name="Grigoriev I.V."/>
            <person name="Debuchy R."/>
            <person name="Gladieux P."/>
            <person name="Thoren M.H."/>
            <person name="Johannesson H."/>
        </authorList>
    </citation>
    <scope>NUCLEOTIDE SEQUENCE</scope>
    <source>
        <strain evidence="3">CBS 532.94</strain>
    </source>
</reference>
<protein>
    <submittedName>
        <fullName evidence="3">Uncharacterized protein</fullName>
    </submittedName>
</protein>
<gene>
    <name evidence="3" type="ORF">C8A03DRAFT_33210</name>
</gene>
<keyword evidence="4" id="KW-1185">Reference proteome</keyword>
<feature type="chain" id="PRO_5042841157" evidence="2">
    <location>
        <begin position="19"/>
        <end position="207"/>
    </location>
</feature>